<sequence length="34" mass="4080">MQVVSFEEDVKQLNVSIRFFEATKKFFRSCHSIK</sequence>
<evidence type="ECO:0000313" key="1">
    <source>
        <dbReference type="EnsemblMetazoa" id="AQUA015210-PA"/>
    </source>
</evidence>
<keyword evidence="2" id="KW-1185">Reference proteome</keyword>
<protein>
    <submittedName>
        <fullName evidence="1">Uncharacterized protein</fullName>
    </submittedName>
</protein>
<proteinExistence type="predicted"/>
<name>A0A182XTS6_ANOQN</name>
<dbReference type="VEuPathDB" id="VectorBase:AQUA015210"/>
<dbReference type="EnsemblMetazoa" id="AQUA015210-RA">
    <property type="protein sequence ID" value="AQUA015210-PA"/>
    <property type="gene ID" value="AQUA015210"/>
</dbReference>
<evidence type="ECO:0000313" key="2">
    <source>
        <dbReference type="Proteomes" id="UP000076407"/>
    </source>
</evidence>
<accession>A0A182XTS6</accession>
<organism evidence="1 2">
    <name type="scientific">Anopheles quadriannulatus</name>
    <name type="common">Mosquito</name>
    <dbReference type="NCBI Taxonomy" id="34691"/>
    <lineage>
        <taxon>Eukaryota</taxon>
        <taxon>Metazoa</taxon>
        <taxon>Ecdysozoa</taxon>
        <taxon>Arthropoda</taxon>
        <taxon>Hexapoda</taxon>
        <taxon>Insecta</taxon>
        <taxon>Pterygota</taxon>
        <taxon>Neoptera</taxon>
        <taxon>Endopterygota</taxon>
        <taxon>Diptera</taxon>
        <taxon>Nematocera</taxon>
        <taxon>Culicoidea</taxon>
        <taxon>Culicidae</taxon>
        <taxon>Anophelinae</taxon>
        <taxon>Anopheles</taxon>
    </lineage>
</organism>
<dbReference type="Proteomes" id="UP000076407">
    <property type="component" value="Unassembled WGS sequence"/>
</dbReference>
<reference evidence="1" key="1">
    <citation type="submission" date="2020-05" db="UniProtKB">
        <authorList>
            <consortium name="EnsemblMetazoa"/>
        </authorList>
    </citation>
    <scope>IDENTIFICATION</scope>
    <source>
        <strain evidence="1">SANGQUA</strain>
    </source>
</reference>
<dbReference type="AlphaFoldDB" id="A0A182XTS6"/>